<proteinExistence type="predicted"/>
<dbReference type="EMBL" id="UINC01042763">
    <property type="protein sequence ID" value="SVB45835.1"/>
    <property type="molecule type" value="Genomic_DNA"/>
</dbReference>
<organism evidence="1">
    <name type="scientific">marine metagenome</name>
    <dbReference type="NCBI Taxonomy" id="408172"/>
    <lineage>
        <taxon>unclassified sequences</taxon>
        <taxon>metagenomes</taxon>
        <taxon>ecological metagenomes</taxon>
    </lineage>
</organism>
<accession>A0A382E5X0</accession>
<reference evidence="1" key="1">
    <citation type="submission" date="2018-05" db="EMBL/GenBank/DDBJ databases">
        <authorList>
            <person name="Lanie J.A."/>
            <person name="Ng W.-L."/>
            <person name="Kazmierczak K.M."/>
            <person name="Andrzejewski T.M."/>
            <person name="Davidsen T.M."/>
            <person name="Wayne K.J."/>
            <person name="Tettelin H."/>
            <person name="Glass J.I."/>
            <person name="Rusch D."/>
            <person name="Podicherti R."/>
            <person name="Tsui H.-C.T."/>
            <person name="Winkler M.E."/>
        </authorList>
    </citation>
    <scope>NUCLEOTIDE SEQUENCE</scope>
</reference>
<feature type="non-terminal residue" evidence="1">
    <location>
        <position position="1"/>
    </location>
</feature>
<gene>
    <name evidence="1" type="ORF">METZ01_LOCUS198689</name>
</gene>
<dbReference type="AlphaFoldDB" id="A0A382E5X0"/>
<protein>
    <recommendedName>
        <fullName evidence="2">1,2-phenylacetyl-CoA epoxidase subunit A</fullName>
    </recommendedName>
</protein>
<evidence type="ECO:0000313" key="1">
    <source>
        <dbReference type="EMBL" id="SVB45835.1"/>
    </source>
</evidence>
<dbReference type="Gene3D" id="1.20.1260.10">
    <property type="match status" value="1"/>
</dbReference>
<name>A0A382E5X0_9ZZZZ</name>
<sequence>WNADRSHYDFGEIDWDEFWRVVKGGGPCHLQRMATRKAAHENGRWVREAAAVYAHKQRTDQQVA</sequence>
<evidence type="ECO:0008006" key="2">
    <source>
        <dbReference type="Google" id="ProtNLM"/>
    </source>
</evidence>
<dbReference type="InterPro" id="IPR012347">
    <property type="entry name" value="Ferritin-like"/>
</dbReference>